<dbReference type="RefSeq" id="WP_090254648.1">
    <property type="nucleotide sequence ID" value="NZ_FOAA01000014.1"/>
</dbReference>
<sequence length="67" mass="7950">MKRFGIRITLPQGDSMSASHLLGEGWEHFRWYETARERDAALEDMQNPPPYYRRGDLITQVLEKVER</sequence>
<evidence type="ECO:0000313" key="1">
    <source>
        <dbReference type="EMBL" id="SEL35628.1"/>
    </source>
</evidence>
<dbReference type="Proteomes" id="UP000199256">
    <property type="component" value="Unassembled WGS sequence"/>
</dbReference>
<proteinExistence type="predicted"/>
<dbReference type="AlphaFoldDB" id="A0A1H7PJH2"/>
<accession>A0A1H7PJH2</accession>
<protein>
    <submittedName>
        <fullName evidence="1">Uncharacterized protein</fullName>
    </submittedName>
</protein>
<name>A0A1H7PJH2_9GAMM</name>
<gene>
    <name evidence="1" type="ORF">SAMN05444515_11439</name>
</gene>
<dbReference type="STRING" id="1396821.SAMN05444515_11439"/>
<organism evidence="1 2">
    <name type="scientific">Ectothiorhodospira marina</name>
    <dbReference type="NCBI Taxonomy" id="1396821"/>
    <lineage>
        <taxon>Bacteria</taxon>
        <taxon>Pseudomonadati</taxon>
        <taxon>Pseudomonadota</taxon>
        <taxon>Gammaproteobacteria</taxon>
        <taxon>Chromatiales</taxon>
        <taxon>Ectothiorhodospiraceae</taxon>
        <taxon>Ectothiorhodospira</taxon>
    </lineage>
</organism>
<reference evidence="2" key="1">
    <citation type="submission" date="2016-10" db="EMBL/GenBank/DDBJ databases">
        <authorList>
            <person name="Varghese N."/>
            <person name="Submissions S."/>
        </authorList>
    </citation>
    <scope>NUCLEOTIDE SEQUENCE [LARGE SCALE GENOMIC DNA]</scope>
    <source>
        <strain evidence="2">DSM 241</strain>
    </source>
</reference>
<keyword evidence="2" id="KW-1185">Reference proteome</keyword>
<evidence type="ECO:0000313" key="2">
    <source>
        <dbReference type="Proteomes" id="UP000199256"/>
    </source>
</evidence>
<dbReference type="EMBL" id="FOAA01000014">
    <property type="protein sequence ID" value="SEL35628.1"/>
    <property type="molecule type" value="Genomic_DNA"/>
</dbReference>
<dbReference type="OrthoDB" id="5785125at2"/>